<dbReference type="InterPro" id="IPR036179">
    <property type="entry name" value="Ig-like_dom_sf"/>
</dbReference>
<dbReference type="EMBL" id="BMAV01014989">
    <property type="protein sequence ID" value="GFY63946.1"/>
    <property type="molecule type" value="Genomic_DNA"/>
</dbReference>
<protein>
    <recommendedName>
        <fullName evidence="2">Ig-like domain-containing protein</fullName>
    </recommendedName>
</protein>
<dbReference type="SUPFAM" id="SSF48726">
    <property type="entry name" value="Immunoglobulin"/>
    <property type="match status" value="1"/>
</dbReference>
<dbReference type="Pfam" id="PF08205">
    <property type="entry name" value="C2-set_2"/>
    <property type="match status" value="1"/>
</dbReference>
<keyword evidence="1" id="KW-1015">Disulfide bond</keyword>
<dbReference type="Proteomes" id="UP000886998">
    <property type="component" value="Unassembled WGS sequence"/>
</dbReference>
<gene>
    <name evidence="3" type="primary">AVEN_121399_1</name>
    <name evidence="3" type="ORF">TNIN_414721</name>
</gene>
<evidence type="ECO:0000259" key="2">
    <source>
        <dbReference type="PROSITE" id="PS50835"/>
    </source>
</evidence>
<dbReference type="Gene3D" id="2.60.40.10">
    <property type="entry name" value="Immunoglobulins"/>
    <property type="match status" value="1"/>
</dbReference>
<organism evidence="3 4">
    <name type="scientific">Trichonephila inaurata madagascariensis</name>
    <dbReference type="NCBI Taxonomy" id="2747483"/>
    <lineage>
        <taxon>Eukaryota</taxon>
        <taxon>Metazoa</taxon>
        <taxon>Ecdysozoa</taxon>
        <taxon>Arthropoda</taxon>
        <taxon>Chelicerata</taxon>
        <taxon>Arachnida</taxon>
        <taxon>Araneae</taxon>
        <taxon>Araneomorphae</taxon>
        <taxon>Entelegynae</taxon>
        <taxon>Araneoidea</taxon>
        <taxon>Nephilidae</taxon>
        <taxon>Trichonephila</taxon>
        <taxon>Trichonephila inaurata</taxon>
    </lineage>
</organism>
<dbReference type="AlphaFoldDB" id="A0A8X6Y3E7"/>
<dbReference type="InterPro" id="IPR013783">
    <property type="entry name" value="Ig-like_fold"/>
</dbReference>
<sequence length="94" mass="10542">MEKNFLEPLSAGEEVIFTCKSFGSHPRAHIRWCLDGQSVTSKDVVAENGNLTISYHQRRSSSQDDGKTLECIVTNPNIPSFILKQTYTISVHCK</sequence>
<proteinExistence type="predicted"/>
<dbReference type="InterPro" id="IPR013162">
    <property type="entry name" value="CD80_C2-set"/>
</dbReference>
<evidence type="ECO:0000313" key="3">
    <source>
        <dbReference type="EMBL" id="GFY63946.1"/>
    </source>
</evidence>
<dbReference type="PANTHER" id="PTHR23278:SF19">
    <property type="entry name" value="OBSCURIN"/>
    <property type="match status" value="1"/>
</dbReference>
<dbReference type="PROSITE" id="PS50835">
    <property type="entry name" value="IG_LIKE"/>
    <property type="match status" value="1"/>
</dbReference>
<comment type="caution">
    <text evidence="3">The sequence shown here is derived from an EMBL/GenBank/DDBJ whole genome shotgun (WGS) entry which is preliminary data.</text>
</comment>
<dbReference type="InterPro" id="IPR007110">
    <property type="entry name" value="Ig-like_dom"/>
</dbReference>
<name>A0A8X6Y3E7_9ARAC</name>
<reference evidence="3" key="1">
    <citation type="submission" date="2020-08" db="EMBL/GenBank/DDBJ databases">
        <title>Multicomponent nature underlies the extraordinary mechanical properties of spider dragline silk.</title>
        <authorList>
            <person name="Kono N."/>
            <person name="Nakamura H."/>
            <person name="Mori M."/>
            <person name="Yoshida Y."/>
            <person name="Ohtoshi R."/>
            <person name="Malay A.D."/>
            <person name="Moran D.A.P."/>
            <person name="Tomita M."/>
            <person name="Numata K."/>
            <person name="Arakawa K."/>
        </authorList>
    </citation>
    <scope>NUCLEOTIDE SEQUENCE</scope>
</reference>
<evidence type="ECO:0000256" key="1">
    <source>
        <dbReference type="ARBA" id="ARBA00023157"/>
    </source>
</evidence>
<keyword evidence="4" id="KW-1185">Reference proteome</keyword>
<accession>A0A8X6Y3E7</accession>
<dbReference type="OrthoDB" id="10345002at2759"/>
<dbReference type="PANTHER" id="PTHR23278">
    <property type="entry name" value="SIDESTEP PROTEIN"/>
    <property type="match status" value="1"/>
</dbReference>
<evidence type="ECO:0000313" key="4">
    <source>
        <dbReference type="Proteomes" id="UP000886998"/>
    </source>
</evidence>
<feature type="domain" description="Ig-like" evidence="2">
    <location>
        <begin position="12"/>
        <end position="90"/>
    </location>
</feature>